<name>A0AA86M888_9BURK</name>
<reference evidence="6 7" key="1">
    <citation type="submission" date="2023-10" db="EMBL/GenBank/DDBJ databases">
        <title>Complete Genome Sequence of Limnobacter thiooxidans CS-K2T, Isolated from freshwater lake sediments in Bavaria, Germany.</title>
        <authorList>
            <person name="Naruki M."/>
            <person name="Watanabe A."/>
            <person name="Warashina T."/>
            <person name="Morita T."/>
            <person name="Arakawa K."/>
        </authorList>
    </citation>
    <scope>NUCLEOTIDE SEQUENCE [LARGE SCALE GENOMIC DNA]</scope>
    <source>
        <strain evidence="6 7">CS-K2</strain>
    </source>
</reference>
<dbReference type="PANTHER" id="PTHR43214">
    <property type="entry name" value="TWO-COMPONENT RESPONSE REGULATOR"/>
    <property type="match status" value="1"/>
</dbReference>
<evidence type="ECO:0000259" key="5">
    <source>
        <dbReference type="PROSITE" id="PS50110"/>
    </source>
</evidence>
<dbReference type="InterPro" id="IPR016032">
    <property type="entry name" value="Sig_transdc_resp-reg_C-effctor"/>
</dbReference>
<dbReference type="SMART" id="SM00421">
    <property type="entry name" value="HTH_LUXR"/>
    <property type="match status" value="1"/>
</dbReference>
<dbReference type="PROSITE" id="PS50110">
    <property type="entry name" value="RESPONSE_REGULATORY"/>
    <property type="match status" value="1"/>
</dbReference>
<evidence type="ECO:0000259" key="4">
    <source>
        <dbReference type="PROSITE" id="PS50043"/>
    </source>
</evidence>
<evidence type="ECO:0000313" key="7">
    <source>
        <dbReference type="Proteomes" id="UP001329151"/>
    </source>
</evidence>
<gene>
    <name evidence="6" type="ORF">RGQ30_09400</name>
</gene>
<dbReference type="SUPFAM" id="SSF52172">
    <property type="entry name" value="CheY-like"/>
    <property type="match status" value="1"/>
</dbReference>
<dbReference type="GO" id="GO:0006355">
    <property type="term" value="P:regulation of DNA-templated transcription"/>
    <property type="evidence" value="ECO:0007669"/>
    <property type="project" value="InterPro"/>
</dbReference>
<dbReference type="SUPFAM" id="SSF46894">
    <property type="entry name" value="C-terminal effector domain of the bipartite response regulators"/>
    <property type="match status" value="1"/>
</dbReference>
<feature type="modified residue" description="4-aspartylphosphate" evidence="3">
    <location>
        <position position="57"/>
    </location>
</feature>
<dbReference type="PROSITE" id="PS50043">
    <property type="entry name" value="HTH_LUXR_2"/>
    <property type="match status" value="1"/>
</dbReference>
<accession>A0AA86M888</accession>
<dbReference type="KEGG" id="lto:RGQ30_09400"/>
<evidence type="ECO:0000313" key="6">
    <source>
        <dbReference type="EMBL" id="BET25439.1"/>
    </source>
</evidence>
<dbReference type="Gene3D" id="3.40.50.2300">
    <property type="match status" value="1"/>
</dbReference>
<dbReference type="InterPro" id="IPR058245">
    <property type="entry name" value="NreC/VraR/RcsB-like_REC"/>
</dbReference>
<proteinExistence type="predicted"/>
<evidence type="ECO:0000256" key="3">
    <source>
        <dbReference type="PROSITE-ProRule" id="PRU00169"/>
    </source>
</evidence>
<keyword evidence="1 3" id="KW-0597">Phosphoprotein</keyword>
<keyword evidence="7" id="KW-1185">Reference proteome</keyword>
<dbReference type="PRINTS" id="PR00038">
    <property type="entry name" value="HTHLUXR"/>
</dbReference>
<feature type="domain" description="Response regulatory" evidence="5">
    <location>
        <begin position="6"/>
        <end position="122"/>
    </location>
</feature>
<dbReference type="Proteomes" id="UP001329151">
    <property type="component" value="Chromosome"/>
</dbReference>
<evidence type="ECO:0000256" key="1">
    <source>
        <dbReference type="ARBA" id="ARBA00022553"/>
    </source>
</evidence>
<sequence>MSLESRIILVDDHAAVRSGYKRFIDTEHDLRVVGEACNAEEAFALLKTIPCDALVLDISMPGQSGLELIKRVRLKWPRLPLVVLSMHDSPVVASKALEQGAKGYVTKSSDPDELIIALRKAMNEQTHVSPDIQSQGLIIENVHSQPGLPVHEAEGHSVDGATTNTSGLTPREVDVVRLLVEGKTIDQVATSLGISSKTVSNNLSQIRQKVGVQTDFELAFWAWSQGFGRKPPGFGD</sequence>
<dbReference type="InterPro" id="IPR039420">
    <property type="entry name" value="WalR-like"/>
</dbReference>
<feature type="domain" description="HTH luxR-type" evidence="4">
    <location>
        <begin position="161"/>
        <end position="226"/>
    </location>
</feature>
<dbReference type="PANTHER" id="PTHR43214:SF43">
    <property type="entry name" value="TWO-COMPONENT RESPONSE REGULATOR"/>
    <property type="match status" value="1"/>
</dbReference>
<dbReference type="Pfam" id="PF00072">
    <property type="entry name" value="Response_reg"/>
    <property type="match status" value="1"/>
</dbReference>
<dbReference type="GO" id="GO:0003677">
    <property type="term" value="F:DNA binding"/>
    <property type="evidence" value="ECO:0007669"/>
    <property type="project" value="UniProtKB-KW"/>
</dbReference>
<dbReference type="CDD" id="cd17535">
    <property type="entry name" value="REC_NarL-like"/>
    <property type="match status" value="1"/>
</dbReference>
<dbReference type="AlphaFoldDB" id="A0AA86M888"/>
<dbReference type="Pfam" id="PF00196">
    <property type="entry name" value="GerE"/>
    <property type="match status" value="1"/>
</dbReference>
<dbReference type="GO" id="GO:0000160">
    <property type="term" value="P:phosphorelay signal transduction system"/>
    <property type="evidence" value="ECO:0007669"/>
    <property type="project" value="InterPro"/>
</dbReference>
<dbReference type="EMBL" id="AP028947">
    <property type="protein sequence ID" value="BET25439.1"/>
    <property type="molecule type" value="Genomic_DNA"/>
</dbReference>
<dbReference type="RefSeq" id="WP_130558084.1">
    <property type="nucleotide sequence ID" value="NZ_AP028947.1"/>
</dbReference>
<organism evidence="6 7">
    <name type="scientific">Limnobacter thiooxidans</name>
    <dbReference type="NCBI Taxonomy" id="131080"/>
    <lineage>
        <taxon>Bacteria</taxon>
        <taxon>Pseudomonadati</taxon>
        <taxon>Pseudomonadota</taxon>
        <taxon>Betaproteobacteria</taxon>
        <taxon>Burkholderiales</taxon>
        <taxon>Burkholderiaceae</taxon>
        <taxon>Limnobacter</taxon>
    </lineage>
</organism>
<dbReference type="CDD" id="cd06170">
    <property type="entry name" value="LuxR_C_like"/>
    <property type="match status" value="1"/>
</dbReference>
<dbReference type="InterPro" id="IPR000792">
    <property type="entry name" value="Tscrpt_reg_LuxR_C"/>
</dbReference>
<dbReference type="SMART" id="SM00448">
    <property type="entry name" value="REC"/>
    <property type="match status" value="1"/>
</dbReference>
<keyword evidence="2" id="KW-0238">DNA-binding</keyword>
<protein>
    <submittedName>
        <fullName evidence="6">Response regulator transcription factor</fullName>
    </submittedName>
</protein>
<dbReference type="InterPro" id="IPR001789">
    <property type="entry name" value="Sig_transdc_resp-reg_receiver"/>
</dbReference>
<dbReference type="InterPro" id="IPR011006">
    <property type="entry name" value="CheY-like_superfamily"/>
</dbReference>
<evidence type="ECO:0000256" key="2">
    <source>
        <dbReference type="ARBA" id="ARBA00023125"/>
    </source>
</evidence>